<organism evidence="1 2">
    <name type="scientific">Aquimarina rubra</name>
    <dbReference type="NCBI Taxonomy" id="1920033"/>
    <lineage>
        <taxon>Bacteria</taxon>
        <taxon>Pseudomonadati</taxon>
        <taxon>Bacteroidota</taxon>
        <taxon>Flavobacteriia</taxon>
        <taxon>Flavobacteriales</taxon>
        <taxon>Flavobacteriaceae</taxon>
        <taxon>Aquimarina</taxon>
    </lineage>
</organism>
<accession>A0ABW5LGH6</accession>
<protein>
    <submittedName>
        <fullName evidence="1">Uncharacterized protein</fullName>
    </submittedName>
</protein>
<evidence type="ECO:0000313" key="1">
    <source>
        <dbReference type="EMBL" id="MFD2562919.1"/>
    </source>
</evidence>
<keyword evidence="2" id="KW-1185">Reference proteome</keyword>
<dbReference type="RefSeq" id="WP_378291921.1">
    <property type="nucleotide sequence ID" value="NZ_JBHULE010000019.1"/>
</dbReference>
<sequence>MIKHIMVKYGKVTYDEARNKLKNSFLIEAPTSLDDVWYITHELAYHWAMLLVHGDMYWTKGIPSDFNDFEDEYLMWKTEVRREHNLKIPYEYYDI</sequence>
<dbReference type="EMBL" id="JBHULE010000019">
    <property type="protein sequence ID" value="MFD2562919.1"/>
    <property type="molecule type" value="Genomic_DNA"/>
</dbReference>
<name>A0ABW5LGH6_9FLAO</name>
<reference evidence="2" key="1">
    <citation type="journal article" date="2019" name="Int. J. Syst. Evol. Microbiol.">
        <title>The Global Catalogue of Microorganisms (GCM) 10K type strain sequencing project: providing services to taxonomists for standard genome sequencing and annotation.</title>
        <authorList>
            <consortium name="The Broad Institute Genomics Platform"/>
            <consortium name="The Broad Institute Genome Sequencing Center for Infectious Disease"/>
            <person name="Wu L."/>
            <person name="Ma J."/>
        </authorList>
    </citation>
    <scope>NUCLEOTIDE SEQUENCE [LARGE SCALE GENOMIC DNA]</scope>
    <source>
        <strain evidence="2">KCTC 52274</strain>
    </source>
</reference>
<evidence type="ECO:0000313" key="2">
    <source>
        <dbReference type="Proteomes" id="UP001597319"/>
    </source>
</evidence>
<comment type="caution">
    <text evidence="1">The sequence shown here is derived from an EMBL/GenBank/DDBJ whole genome shotgun (WGS) entry which is preliminary data.</text>
</comment>
<gene>
    <name evidence="1" type="ORF">ACFSR1_09605</name>
</gene>
<proteinExistence type="predicted"/>
<dbReference type="Proteomes" id="UP001597319">
    <property type="component" value="Unassembled WGS sequence"/>
</dbReference>